<proteinExistence type="evidence at transcript level"/>
<reference evidence="4" key="5">
    <citation type="submission" date="2013-10" db="EMBL/GenBank/DDBJ databases">
        <authorList>
            <person name="Aslett M."/>
        </authorList>
    </citation>
    <scope>NUCLEOTIDE SEQUENCE [LARGE SCALE GENOMIC DNA]</scope>
    <source>
        <strain evidence="4">Houghton</strain>
    </source>
</reference>
<reference evidence="4" key="4">
    <citation type="submission" date="2013-10" db="EMBL/GenBank/DDBJ databases">
        <title>Genomic analysis of the causative agents of coccidiosis in chickens.</title>
        <authorList>
            <person name="Reid A.J."/>
            <person name="Blake D."/>
            <person name="Billington K."/>
            <person name="Browne H."/>
            <person name="Dunn M."/>
            <person name="Hung S."/>
            <person name="Kawahara F."/>
            <person name="Miranda-Saavedra D."/>
            <person name="Mourier T."/>
            <person name="Nagra H."/>
            <person name="Otto T.D."/>
            <person name="Rawlings N."/>
            <person name="Sanchez A."/>
            <person name="Sanders M."/>
            <person name="Subramaniam C."/>
            <person name="Tay Y."/>
            <person name="Dear P."/>
            <person name="Doerig C."/>
            <person name="Gruber A."/>
            <person name="Parkinson J."/>
            <person name="Shirley M."/>
            <person name="Wan K.L."/>
            <person name="Berriman M."/>
            <person name="Tomley F."/>
            <person name="Pain A."/>
        </authorList>
    </citation>
    <scope>NUCLEOTIDE SEQUENCE [LARGE SCALE GENOMIC DNA]</scope>
    <source>
        <strain evidence="4">Houghton</strain>
    </source>
</reference>
<dbReference type="Pfam" id="PF11054">
    <property type="entry name" value="Surface_antigen"/>
    <property type="match status" value="1"/>
</dbReference>
<dbReference type="VEuPathDB" id="ToxoDB:ETH2_0928500"/>
<evidence type="ECO:0000256" key="1">
    <source>
        <dbReference type="SAM" id="SignalP"/>
    </source>
</evidence>
<gene>
    <name evidence="3" type="primary">sag12</name>
    <name evidence="4" type="ORF">ETH_00034940</name>
</gene>
<keyword evidence="5" id="KW-1185">Reference proteome</keyword>
<dbReference type="EMBL" id="JN987279">
    <property type="protein sequence ID" value="AET50502.1"/>
    <property type="molecule type" value="mRNA"/>
</dbReference>
<protein>
    <submittedName>
        <fullName evidence="4">SAG family member (Sag12)</fullName>
    </submittedName>
    <submittedName>
        <fullName evidence="3">Surface antigen 12</fullName>
    </submittedName>
</protein>
<reference evidence="3" key="1">
    <citation type="submission" date="2003-10" db="EMBL/GenBank/DDBJ databases">
        <title>Eimeria tenella sporozoites and merozoites differentially express glycosylphosphatidylinositol-anchored variant surface proteins.</title>
        <authorList>
            <person name="Tabares E."/>
            <person name="Ferguson D."/>
            <person name="Clark J."/>
            <person name="Soon P.E."/>
            <person name="Wan K.L."/>
            <person name="Tomley F."/>
        </authorList>
    </citation>
    <scope>NUCLEOTIDE SEQUENCE</scope>
    <source>
        <strain evidence="3">Houghton</strain>
    </source>
</reference>
<dbReference type="InterPro" id="IPR021288">
    <property type="entry name" value="Surface_antigen"/>
</dbReference>
<reference evidence="3" key="2">
    <citation type="submission" date="2003-10" db="EMBL/GenBank/DDBJ databases">
        <authorList>
            <person name="Tomley F.M."/>
        </authorList>
    </citation>
    <scope>NUCLEOTIDE SEQUENCE</scope>
    <source>
        <strain evidence="3">Houghton</strain>
    </source>
</reference>
<name>Q70CE0_EIMTE</name>
<evidence type="ECO:0000313" key="3">
    <source>
        <dbReference type="EMBL" id="CAE52295.1"/>
    </source>
</evidence>
<sequence>MWLPSPLAIVTTSLLLVAFSSGSDGTPEASTVQYKATLGTGPQCFDEINAAREAAGLAEFIAATSTDQKLPEPGQEALADGKWKDLCEYLIPMQVETLADQAPTNPFSGGTYAFKKLTDEQHSCKETVDYWKAAFKNFTGLPPSKNDAGELYNSQDNVSFVALYNPSANASADCRVVTCTQTTGVASKSASTSADTGSATTKSGFALLCKTVPTVFANDTTAPFTQEQWDKIVSSLTGSTSIAAPSLVVFGIVAFGITAL</sequence>
<evidence type="ECO:0000313" key="2">
    <source>
        <dbReference type="EMBL" id="AET50502.1"/>
    </source>
</evidence>
<dbReference type="Proteomes" id="UP000030747">
    <property type="component" value="Unassembled WGS sequence"/>
</dbReference>
<reference evidence="2" key="3">
    <citation type="journal article" date="2012" name="BMC Genomics">
        <title>Characterisation of full-length cDNA sequences provides insights into the Eimeria tenella transcriptome.</title>
        <authorList>
            <person name="Amiruddin N."/>
            <person name="Lee X.W."/>
            <person name="Blake D.P."/>
            <person name="Suzuki Y."/>
            <person name="Tay Y.L."/>
            <person name="Lim L.S."/>
            <person name="Tomley F.M."/>
            <person name="Watanabe J."/>
            <person name="Sugimoto C."/>
            <person name="Wan K.L."/>
        </authorList>
    </citation>
    <scope>NUCLEOTIDE SEQUENCE</scope>
    <source>
        <strain evidence="2">Houghton</strain>
    </source>
</reference>
<dbReference type="GeneID" id="25256029"/>
<dbReference type="OrthoDB" id="10325236at2759"/>
<feature type="signal peptide" evidence="1">
    <location>
        <begin position="1"/>
        <end position="22"/>
    </location>
</feature>
<keyword evidence="1" id="KW-0732">Signal</keyword>
<accession>Q70CE0</accession>
<evidence type="ECO:0000313" key="4">
    <source>
        <dbReference type="EMBL" id="CDJ40602.1"/>
    </source>
</evidence>
<dbReference type="AlphaFoldDB" id="Q70CE0"/>
<dbReference type="EMBL" id="HG675164">
    <property type="protein sequence ID" value="CDJ40602.1"/>
    <property type="molecule type" value="Genomic_DNA"/>
</dbReference>
<evidence type="ECO:0000313" key="5">
    <source>
        <dbReference type="Proteomes" id="UP000030747"/>
    </source>
</evidence>
<feature type="chain" id="PRO_5010845517" evidence="1">
    <location>
        <begin position="23"/>
        <end position="260"/>
    </location>
</feature>
<organism evidence="3">
    <name type="scientific">Eimeria tenella</name>
    <name type="common">Coccidian parasite</name>
    <dbReference type="NCBI Taxonomy" id="5802"/>
    <lineage>
        <taxon>Eukaryota</taxon>
        <taxon>Sar</taxon>
        <taxon>Alveolata</taxon>
        <taxon>Apicomplexa</taxon>
        <taxon>Conoidasida</taxon>
        <taxon>Coccidia</taxon>
        <taxon>Eucoccidiorida</taxon>
        <taxon>Eimeriorina</taxon>
        <taxon>Eimeriidae</taxon>
        <taxon>Eimeria</taxon>
    </lineage>
</organism>
<dbReference type="VEuPathDB" id="ToxoDB:ETH_00034940"/>
<dbReference type="EMBL" id="AJ586534">
    <property type="protein sequence ID" value="CAE52295.1"/>
    <property type="molecule type" value="mRNA"/>
</dbReference>
<dbReference type="RefSeq" id="XP_013231352.1">
    <property type="nucleotide sequence ID" value="XM_013375898.1"/>
</dbReference>